<comment type="caution">
    <text evidence="1">The sequence shown here is derived from an EMBL/GenBank/DDBJ whole genome shotgun (WGS) entry which is preliminary data.</text>
</comment>
<evidence type="ECO:0000313" key="1">
    <source>
        <dbReference type="EMBL" id="KAJ9098498.1"/>
    </source>
</evidence>
<reference evidence="1" key="1">
    <citation type="submission" date="2023-04" db="EMBL/GenBank/DDBJ databases">
        <title>Draft Genome sequencing of Naganishia species isolated from polar environments using Oxford Nanopore Technology.</title>
        <authorList>
            <person name="Leo P."/>
            <person name="Venkateswaran K."/>
        </authorList>
    </citation>
    <scope>NUCLEOTIDE SEQUENCE</scope>
    <source>
        <strain evidence="1">MNA-CCFEE 5261</strain>
    </source>
</reference>
<accession>A0ACC2VGK5</accession>
<keyword evidence="2" id="KW-1185">Reference proteome</keyword>
<gene>
    <name evidence="1" type="ORF">QFC19_006366</name>
</gene>
<evidence type="ECO:0000313" key="2">
    <source>
        <dbReference type="Proteomes" id="UP001241377"/>
    </source>
</evidence>
<dbReference type="Proteomes" id="UP001241377">
    <property type="component" value="Unassembled WGS sequence"/>
</dbReference>
<protein>
    <submittedName>
        <fullName evidence="1">Uncharacterized protein</fullName>
    </submittedName>
</protein>
<organism evidence="1 2">
    <name type="scientific">Naganishia cerealis</name>
    <dbReference type="NCBI Taxonomy" id="610337"/>
    <lineage>
        <taxon>Eukaryota</taxon>
        <taxon>Fungi</taxon>
        <taxon>Dikarya</taxon>
        <taxon>Basidiomycota</taxon>
        <taxon>Agaricomycotina</taxon>
        <taxon>Tremellomycetes</taxon>
        <taxon>Filobasidiales</taxon>
        <taxon>Filobasidiaceae</taxon>
        <taxon>Naganishia</taxon>
    </lineage>
</organism>
<name>A0ACC2VGK5_9TREE</name>
<sequence length="213" mass="24102">MDIDDEDAFLYGDSESVDTAPAAAPGGAVDDVVKNEDHQLSGLLKDDNTQYFLLGCFFLLLRPHIMLPLLPFGLFSAFHVLAYTKGHLLPVFGMGESPIAAHVGHFVSNNNTKSIQVASLLEIISWLWLFVRVITIRKRSLTPFLVYSLFLKLRFEKSVFTRNHFKRLELRIDSAVNNANNPTVKNIWVQFKDVARKLGSIYLVNDYSKEKLT</sequence>
<dbReference type="EMBL" id="JASBWR010000076">
    <property type="protein sequence ID" value="KAJ9098498.1"/>
    <property type="molecule type" value="Genomic_DNA"/>
</dbReference>
<proteinExistence type="predicted"/>